<proteinExistence type="predicted"/>
<dbReference type="eggNOG" id="ENOG502RQES">
    <property type="taxonomic scope" value="Eukaryota"/>
</dbReference>
<feature type="compositionally biased region" description="Acidic residues" evidence="1">
    <location>
        <begin position="103"/>
        <end position="115"/>
    </location>
</feature>
<dbReference type="OrthoDB" id="4094421at2759"/>
<dbReference type="EMBL" id="HE681721">
    <property type="protein sequence ID" value="CCG25467.1"/>
    <property type="molecule type" value="Genomic_DNA"/>
</dbReference>
<protein>
    <submittedName>
        <fullName evidence="2">Uncharacterized protein</fullName>
    </submittedName>
</protein>
<dbReference type="GeneID" id="14539705"/>
<evidence type="ECO:0000313" key="3">
    <source>
        <dbReference type="Proteomes" id="UP000005018"/>
    </source>
</evidence>
<dbReference type="AlphaFoldDB" id="H8X3J4"/>
<feature type="compositionally biased region" description="Polar residues" evidence="1">
    <location>
        <begin position="1"/>
        <end position="20"/>
    </location>
</feature>
<organism evidence="2 3">
    <name type="scientific">Candida orthopsilosis (strain 90-125)</name>
    <name type="common">Yeast</name>
    <dbReference type="NCBI Taxonomy" id="1136231"/>
    <lineage>
        <taxon>Eukaryota</taxon>
        <taxon>Fungi</taxon>
        <taxon>Dikarya</taxon>
        <taxon>Ascomycota</taxon>
        <taxon>Saccharomycotina</taxon>
        <taxon>Pichiomycetes</taxon>
        <taxon>Debaryomycetaceae</taxon>
        <taxon>Candida/Lodderomyces clade</taxon>
        <taxon>Candida</taxon>
    </lineage>
</organism>
<name>H8X3J4_CANO9</name>
<sequence>MTSDKPTNESTTTTQNYSKNDQLDQQDLDKIQDVAKKILNPNNENPQINEYIQSTMSYIGNALYKMQTTNDKDATAKEIADNLTAKFNHWKDEREKNKIQEGNGEDNEKQEEEKK</sequence>
<feature type="region of interest" description="Disordered" evidence="1">
    <location>
        <begin position="90"/>
        <end position="115"/>
    </location>
</feature>
<accession>H8X3J4</accession>
<dbReference type="Proteomes" id="UP000005018">
    <property type="component" value="Chromosome 3"/>
</dbReference>
<evidence type="ECO:0000313" key="2">
    <source>
        <dbReference type="EMBL" id="CCG25467.1"/>
    </source>
</evidence>
<dbReference type="HOGENOM" id="CLU_150785_0_0_1"/>
<gene>
    <name evidence="2" type="ORF">CORT_0C00900</name>
</gene>
<dbReference type="RefSeq" id="XP_003868371.1">
    <property type="nucleotide sequence ID" value="XM_003868323.1"/>
</dbReference>
<evidence type="ECO:0000256" key="1">
    <source>
        <dbReference type="SAM" id="MobiDB-lite"/>
    </source>
</evidence>
<feature type="compositionally biased region" description="Basic and acidic residues" evidence="1">
    <location>
        <begin position="90"/>
        <end position="99"/>
    </location>
</feature>
<reference evidence="2 3" key="1">
    <citation type="journal article" date="2012" name="PLoS ONE">
        <title>Sequence and analysis of the genome of the pathogenic yeast Candida orthopsilosis.</title>
        <authorList>
            <person name="Riccombeni A."/>
            <person name="Vidanes G."/>
            <person name="Proux-Wera E."/>
            <person name="Wolfe K.H."/>
            <person name="Butler G."/>
        </authorList>
    </citation>
    <scope>NUCLEOTIDE SEQUENCE [LARGE SCALE GENOMIC DNA]</scope>
    <source>
        <strain evidence="2 3">Co 90-125</strain>
    </source>
</reference>
<feature type="region of interest" description="Disordered" evidence="1">
    <location>
        <begin position="1"/>
        <end position="26"/>
    </location>
</feature>
<dbReference type="KEGG" id="cot:CORT_0C00900"/>
<keyword evidence="3" id="KW-1185">Reference proteome</keyword>